<proteinExistence type="predicted"/>
<name>A0A1F7L148_9BACT</name>
<dbReference type="AlphaFoldDB" id="A0A1F7L148"/>
<dbReference type="Proteomes" id="UP000177050">
    <property type="component" value="Unassembled WGS sequence"/>
</dbReference>
<accession>A0A1F7L148</accession>
<dbReference type="EMBL" id="MGBR01000001">
    <property type="protein sequence ID" value="OGK73852.1"/>
    <property type="molecule type" value="Genomic_DNA"/>
</dbReference>
<gene>
    <name evidence="1" type="ORF">A3K52_03680</name>
</gene>
<sequence>MGHPEAKESVRGTNVLIDVIFVRHAEREPVTPEMIAERRSPALTAQGMGRAREWGRSVLHSNHVESHYDRIFFTGTSIPRTHHTVQLIDEGASLTAKVKKTGQVPEKGQGFDNTLRLRPDGKQWNNQKIIAAGEKIFQEGGGLSSEMSALCNQYGQDYKAVVAAIQKAIATDNSVLPALLERHFPPQTAKDMALKIASTLYDTFIDPEEVRLYIQNPLEYLKRLVLGTLPNQISNTSTLIMGVTHDFNIAGIIKGMLGKRNGDTVEPIQSFMDVGGAPDYLSYLHFKLKRDEKGNTTVDVYYNGVKYELLPEMLPIFFPSHEQ</sequence>
<dbReference type="SUPFAM" id="SSF53254">
    <property type="entry name" value="Phosphoglycerate mutase-like"/>
    <property type="match status" value="1"/>
</dbReference>
<protein>
    <recommendedName>
        <fullName evidence="3">Histidine phosphatase family protein</fullName>
    </recommendedName>
</protein>
<evidence type="ECO:0008006" key="3">
    <source>
        <dbReference type="Google" id="ProtNLM"/>
    </source>
</evidence>
<comment type="caution">
    <text evidence="1">The sequence shown here is derived from an EMBL/GenBank/DDBJ whole genome shotgun (WGS) entry which is preliminary data.</text>
</comment>
<dbReference type="Gene3D" id="3.40.50.1240">
    <property type="entry name" value="Phosphoglycerate mutase-like"/>
    <property type="match status" value="1"/>
</dbReference>
<dbReference type="CDD" id="cd07040">
    <property type="entry name" value="HP"/>
    <property type="match status" value="1"/>
</dbReference>
<reference evidence="1 2" key="1">
    <citation type="journal article" date="2016" name="Nat. Commun.">
        <title>Thousands of microbial genomes shed light on interconnected biogeochemical processes in an aquifer system.</title>
        <authorList>
            <person name="Anantharaman K."/>
            <person name="Brown C.T."/>
            <person name="Hug L.A."/>
            <person name="Sharon I."/>
            <person name="Castelle C.J."/>
            <person name="Probst A.J."/>
            <person name="Thomas B.C."/>
            <person name="Singh A."/>
            <person name="Wilkins M.J."/>
            <person name="Karaoz U."/>
            <person name="Brodie E.L."/>
            <person name="Williams K.H."/>
            <person name="Hubbard S.S."/>
            <person name="Banfield J.F."/>
        </authorList>
    </citation>
    <scope>NUCLEOTIDE SEQUENCE [LARGE SCALE GENOMIC DNA]</scope>
</reference>
<evidence type="ECO:0000313" key="1">
    <source>
        <dbReference type="EMBL" id="OGK73852.1"/>
    </source>
</evidence>
<evidence type="ECO:0000313" key="2">
    <source>
        <dbReference type="Proteomes" id="UP000177050"/>
    </source>
</evidence>
<organism evidence="1 2">
    <name type="scientific">Candidatus Roizmanbacteria bacterium RIFOXYD1_FULL_38_12</name>
    <dbReference type="NCBI Taxonomy" id="1802093"/>
    <lineage>
        <taxon>Bacteria</taxon>
        <taxon>Candidatus Roizmaniibacteriota</taxon>
    </lineage>
</organism>
<dbReference type="InterPro" id="IPR029033">
    <property type="entry name" value="His_PPase_superfam"/>
</dbReference>